<evidence type="ECO:0000313" key="1">
    <source>
        <dbReference type="EMBL" id="CAK9049875.1"/>
    </source>
</evidence>
<comment type="caution">
    <text evidence="2">The sequence shown here is derived from an EMBL/GenBank/DDBJ whole genome shotgun (WGS) entry which is preliminary data.</text>
</comment>
<sequence length="621" mass="68461">SGAPPGKVAASVKQFLAKTYWSIAETLPHEFLNKKLKARFQDKNIFFQATYASNKLPPRLGDEHGSDVVLLLKTFVADRDLCQPPLIVYPGCKSSEEEDPDEGDQDALPKSITERLTAAMEEDVKKEDLEEDPEFCKVIASFKYVKCNFKKLQKVVTEDAILIWALRVRDDYNRRAALDSELRAHIKGGDPQFDVTKLAFFQEATGIAQETHIAEAQSAVANAQKSSLVAAFGLFQTSLGNDQCLHDRYLAASKTDETRARNAVLESVESEDSLGASTVSGKVTPWLQQTLQGMGSGLRRFDKERVVGFVNYVSSGIVSGPKMLYTIEAITQLAHSHPRTFIGLILLPNRSGGEPASFDDAADDDKGSNSDMILHEFIYKLKVKEATIVFDPTTTYGGRSGCHQCLLVTAIDKTNVFWKSKAWRTLVIPDVAMLPRSEMVRVEKTSKTFATDSKMTPVQELKQHLAGISVVGKCVESLTDPADNYNVILDMLGYDGQCAAYCLKEHAAGNHWAAATICHSDHETAFVGELTANKVFSAARAGQLKLPGFPNFQSVVAELKAKKTQPFPEYSVCTALPDGTLVIKQALIELWTQRHEMFCTDMEPGLHLVILLPLPLPTSYC</sequence>
<evidence type="ECO:0000313" key="3">
    <source>
        <dbReference type="Proteomes" id="UP001642484"/>
    </source>
</evidence>
<accession>A0ABP0MEH0</accession>
<dbReference type="EMBL" id="CAXAMN010017136">
    <property type="protein sequence ID" value="CAK9049875.1"/>
    <property type="molecule type" value="Genomic_DNA"/>
</dbReference>
<gene>
    <name evidence="1" type="ORF">CCMP2556_LOCUS25477</name>
    <name evidence="2" type="ORF">CCMP2556_LOCUS25482</name>
</gene>
<dbReference type="EMBL" id="CAXAMN010017147">
    <property type="protein sequence ID" value="CAK9049888.1"/>
    <property type="molecule type" value="Genomic_DNA"/>
</dbReference>
<feature type="non-terminal residue" evidence="2">
    <location>
        <position position="1"/>
    </location>
</feature>
<protein>
    <submittedName>
        <fullName evidence="2">Uncharacterized protein</fullName>
    </submittedName>
</protein>
<dbReference type="Proteomes" id="UP001642484">
    <property type="component" value="Unassembled WGS sequence"/>
</dbReference>
<proteinExistence type="predicted"/>
<evidence type="ECO:0000313" key="2">
    <source>
        <dbReference type="EMBL" id="CAK9049888.1"/>
    </source>
</evidence>
<reference evidence="2 3" key="1">
    <citation type="submission" date="2024-02" db="EMBL/GenBank/DDBJ databases">
        <authorList>
            <person name="Chen Y."/>
            <person name="Shah S."/>
            <person name="Dougan E. K."/>
            <person name="Thang M."/>
            <person name="Chan C."/>
        </authorList>
    </citation>
    <scope>NUCLEOTIDE SEQUENCE [LARGE SCALE GENOMIC DNA]</scope>
</reference>
<name>A0ABP0MEH0_9DINO</name>
<organism evidence="2 3">
    <name type="scientific">Durusdinium trenchii</name>
    <dbReference type="NCBI Taxonomy" id="1381693"/>
    <lineage>
        <taxon>Eukaryota</taxon>
        <taxon>Sar</taxon>
        <taxon>Alveolata</taxon>
        <taxon>Dinophyceae</taxon>
        <taxon>Suessiales</taxon>
        <taxon>Symbiodiniaceae</taxon>
        <taxon>Durusdinium</taxon>
    </lineage>
</organism>
<keyword evidence="3" id="KW-1185">Reference proteome</keyword>